<dbReference type="PRINTS" id="PR00344">
    <property type="entry name" value="BCTRLSENSOR"/>
</dbReference>
<dbReference type="CDD" id="cd13707">
    <property type="entry name" value="PBP2_BvgS_D2"/>
    <property type="match status" value="1"/>
</dbReference>
<dbReference type="SMART" id="SM00448">
    <property type="entry name" value="REC"/>
    <property type="match status" value="1"/>
</dbReference>
<evidence type="ECO:0000256" key="12">
    <source>
        <dbReference type="ARBA" id="ARBA00023012"/>
    </source>
</evidence>
<proteinExistence type="predicted"/>
<feature type="coiled-coil region" evidence="16">
    <location>
        <begin position="879"/>
        <end position="921"/>
    </location>
</feature>
<dbReference type="InterPro" id="IPR008207">
    <property type="entry name" value="Sig_transdc_His_kin_Hpt_dom"/>
</dbReference>
<dbReference type="GO" id="GO:0005524">
    <property type="term" value="F:ATP binding"/>
    <property type="evidence" value="ECO:0007669"/>
    <property type="project" value="UniProtKB-KW"/>
</dbReference>
<gene>
    <name evidence="21" type="ORF">ABU178_00170</name>
</gene>
<keyword evidence="22" id="KW-1185">Reference proteome</keyword>
<evidence type="ECO:0000256" key="6">
    <source>
        <dbReference type="ARBA" id="ARBA00022553"/>
    </source>
</evidence>
<evidence type="ECO:0000313" key="21">
    <source>
        <dbReference type="EMBL" id="MFH8132604.1"/>
    </source>
</evidence>
<dbReference type="Gene3D" id="3.40.190.10">
    <property type="entry name" value="Periplasmic binding protein-like II"/>
    <property type="match status" value="2"/>
</dbReference>
<keyword evidence="11" id="KW-1133">Transmembrane helix</keyword>
<feature type="domain" description="HPt" evidence="20">
    <location>
        <begin position="874"/>
        <end position="976"/>
    </location>
</feature>
<evidence type="ECO:0000256" key="1">
    <source>
        <dbReference type="ARBA" id="ARBA00000085"/>
    </source>
</evidence>
<dbReference type="SMART" id="SM00388">
    <property type="entry name" value="HisKA"/>
    <property type="match status" value="1"/>
</dbReference>
<dbReference type="SUPFAM" id="SSF53850">
    <property type="entry name" value="Periplasmic binding protein-like II"/>
    <property type="match status" value="1"/>
</dbReference>
<evidence type="ECO:0000256" key="11">
    <source>
        <dbReference type="ARBA" id="ARBA00022989"/>
    </source>
</evidence>
<feature type="modified residue" description="4-aspartylphosphate" evidence="15">
    <location>
        <position position="776"/>
    </location>
</feature>
<keyword evidence="6 15" id="KW-0597">Phosphoprotein</keyword>
<dbReference type="SUPFAM" id="SSF52172">
    <property type="entry name" value="CheY-like"/>
    <property type="match status" value="1"/>
</dbReference>
<keyword evidence="16" id="KW-0175">Coiled coil</keyword>
<dbReference type="PROSITE" id="PS50112">
    <property type="entry name" value="PAS"/>
    <property type="match status" value="1"/>
</dbReference>
<dbReference type="InterPro" id="IPR036890">
    <property type="entry name" value="HATPase_C_sf"/>
</dbReference>
<comment type="subcellular location">
    <subcellularLocation>
        <location evidence="2">Cell inner membrane</location>
        <topology evidence="2">Multi-pass membrane protein</topology>
    </subcellularLocation>
</comment>
<dbReference type="Gene3D" id="3.30.565.10">
    <property type="entry name" value="Histidine kinase-like ATPase, C-terminal domain"/>
    <property type="match status" value="1"/>
</dbReference>
<dbReference type="Pfam" id="PF08448">
    <property type="entry name" value="PAS_4"/>
    <property type="match status" value="1"/>
</dbReference>
<dbReference type="InterPro" id="IPR049871">
    <property type="entry name" value="BvgS-like_periplasmic2"/>
</dbReference>
<dbReference type="RefSeq" id="WP_397210797.1">
    <property type="nucleotide sequence ID" value="NZ_JBGFSN010000001.1"/>
</dbReference>
<feature type="modified residue" description="Phosphohistidine" evidence="14">
    <location>
        <position position="913"/>
    </location>
</feature>
<dbReference type="Pfam" id="PF01627">
    <property type="entry name" value="Hpt"/>
    <property type="match status" value="1"/>
</dbReference>
<evidence type="ECO:0000256" key="2">
    <source>
        <dbReference type="ARBA" id="ARBA00004429"/>
    </source>
</evidence>
<comment type="caution">
    <text evidence="21">The sequence shown here is derived from an EMBL/GenBank/DDBJ whole genome shotgun (WGS) entry which is preliminary data.</text>
</comment>
<dbReference type="SUPFAM" id="SSF47384">
    <property type="entry name" value="Homodimeric domain of signal transducing histidine kinase"/>
    <property type="match status" value="1"/>
</dbReference>
<dbReference type="Pfam" id="PF00512">
    <property type="entry name" value="HisKA"/>
    <property type="match status" value="1"/>
</dbReference>
<dbReference type="InterPro" id="IPR005467">
    <property type="entry name" value="His_kinase_dom"/>
</dbReference>
<feature type="domain" description="Response regulatory" evidence="18">
    <location>
        <begin position="726"/>
        <end position="846"/>
    </location>
</feature>
<dbReference type="PROSITE" id="PS50894">
    <property type="entry name" value="HPT"/>
    <property type="match status" value="1"/>
</dbReference>
<sequence>MLSVIIRIGVALWALLSFHVWSAAPCANFNPLAPLPDSSRHYSQDKFILSPEEKAWIQAHPVVRVVITDSYAPYAFVDNHENFNGISSDLFTIIRIFTGLSFTVSTTQSANEMVNKIKTGQAEMIGAITPDNQYRDVVAYSKYWQRNDYVLLAASQPDAPQQIADVKGKKLSVREGSPAAACIRERFRDVQVVEADNASQAVDLLLDGKVSGAITTLKNAQYQVKNYGEARLKYTPVLPDMQAYLAFGIAKNDPELLSIVNKVLDVVSNNGIENLNKSWDADKLVEGGGIWRTWHQNFLKITLGSFTFILFSLLWGIYLRKQYLACKYAKQGISENLRFMNVIMNGVPTPIYVRDRNGALISCNNSYLEALGLKGDAVIGRDIQAVPLQWPIAKVLHADYLQVMSEGKPLMGDRTLSFQDPAFDRTVFHWIMPYYDGQGEISGVYCGWHDITERQKLMDELEDARARAEEANKAKSTFLSTMSHELRTPLNAIIGILELTLKNKRQEKSDAELLGVAYEAASGMVELVGDILDISRIESGHLALEREAADISALTQSVMRIFQGPATQKQLRLSLRCDGENNAQLLIDPLRYKQILSNLISNALKFTSEGEVRVSLSVQAENRHESEVTVTVTDTGPGISQRDQKKLFAPFSQLASSCANARQGAGLGLVISRALCEKMGGQLQLESVPGLGTRVSFTLTLPVAQEEINKTEQTLTGVEENKPGLRLLIVEDYKPNRMLLKQQLQFLGHQVDEATNGNEGYSQWANGEGYDAVIIDYNLPELNGCELSRKIRQQERAQHLSATVLIGFTANARAEAMEKCLEAGMDDCLFKPASLEQIMHILEKQCQQPSVAIPVPDSKTQNIRKSVETMVGGDMQVALSFLQEVRQQLQQDNQALAEIALRQERNELADLAHKVKGLARILSHQAVAACCDEIEQLNETQSERDGFPLHALHQLEDAIAAFAAEVEQIRAEMAQALTAQTH</sequence>
<dbReference type="InterPro" id="IPR000014">
    <property type="entry name" value="PAS"/>
</dbReference>
<evidence type="ECO:0000256" key="14">
    <source>
        <dbReference type="PROSITE-ProRule" id="PRU00110"/>
    </source>
</evidence>
<keyword evidence="13" id="KW-0472">Membrane</keyword>
<accession>A0ABW7PQQ6</accession>
<dbReference type="SMART" id="SM00062">
    <property type="entry name" value="PBPb"/>
    <property type="match status" value="1"/>
</dbReference>
<dbReference type="PROSITE" id="PS50110">
    <property type="entry name" value="RESPONSE_REGULATORY"/>
    <property type="match status" value="1"/>
</dbReference>
<keyword evidence="7" id="KW-0808">Transferase</keyword>
<dbReference type="InterPro" id="IPR004358">
    <property type="entry name" value="Sig_transdc_His_kin-like_C"/>
</dbReference>
<dbReference type="CDD" id="cd00130">
    <property type="entry name" value="PAS"/>
    <property type="match status" value="1"/>
</dbReference>
<organism evidence="21 22">
    <name type="scientific">Pantoea osteomyelitidis</name>
    <dbReference type="NCBI Taxonomy" id="3230026"/>
    <lineage>
        <taxon>Bacteria</taxon>
        <taxon>Pseudomonadati</taxon>
        <taxon>Pseudomonadota</taxon>
        <taxon>Gammaproteobacteria</taxon>
        <taxon>Enterobacterales</taxon>
        <taxon>Erwiniaceae</taxon>
        <taxon>Pantoea</taxon>
    </lineage>
</organism>
<dbReference type="InterPro" id="IPR003661">
    <property type="entry name" value="HisK_dim/P_dom"/>
</dbReference>
<dbReference type="Gene3D" id="3.40.50.2300">
    <property type="match status" value="1"/>
</dbReference>
<evidence type="ECO:0000256" key="3">
    <source>
        <dbReference type="ARBA" id="ARBA00012438"/>
    </source>
</evidence>
<evidence type="ECO:0000256" key="5">
    <source>
        <dbReference type="ARBA" id="ARBA00022519"/>
    </source>
</evidence>
<keyword evidence="12" id="KW-0902">Two-component regulatory system</keyword>
<dbReference type="PROSITE" id="PS50109">
    <property type="entry name" value="HIS_KIN"/>
    <property type="match status" value="1"/>
</dbReference>
<dbReference type="Gene3D" id="3.30.450.20">
    <property type="entry name" value="PAS domain"/>
    <property type="match status" value="1"/>
</dbReference>
<evidence type="ECO:0000256" key="13">
    <source>
        <dbReference type="ARBA" id="ARBA00023136"/>
    </source>
</evidence>
<evidence type="ECO:0000259" key="19">
    <source>
        <dbReference type="PROSITE" id="PS50112"/>
    </source>
</evidence>
<evidence type="ECO:0000313" key="22">
    <source>
        <dbReference type="Proteomes" id="UP001611251"/>
    </source>
</evidence>
<dbReference type="EC" id="2.7.13.3" evidence="3"/>
<dbReference type="SUPFAM" id="SSF55785">
    <property type="entry name" value="PYP-like sensor domain (PAS domain)"/>
    <property type="match status" value="1"/>
</dbReference>
<evidence type="ECO:0000256" key="8">
    <source>
        <dbReference type="ARBA" id="ARBA00022692"/>
    </source>
</evidence>
<dbReference type="InterPro" id="IPR035965">
    <property type="entry name" value="PAS-like_dom_sf"/>
</dbReference>
<keyword evidence="10 21" id="KW-0547">Nucleotide-binding</keyword>
<dbReference type="InterPro" id="IPR011006">
    <property type="entry name" value="CheY-like_superfamily"/>
</dbReference>
<dbReference type="CDD" id="cd16922">
    <property type="entry name" value="HATPase_EvgS-ArcB-TorS-like"/>
    <property type="match status" value="1"/>
</dbReference>
<dbReference type="SUPFAM" id="SSF55874">
    <property type="entry name" value="ATPase domain of HSP90 chaperone/DNA topoisomerase II/histidine kinase"/>
    <property type="match status" value="1"/>
</dbReference>
<dbReference type="InterPro" id="IPR013656">
    <property type="entry name" value="PAS_4"/>
</dbReference>
<evidence type="ECO:0000256" key="15">
    <source>
        <dbReference type="PROSITE-ProRule" id="PRU00169"/>
    </source>
</evidence>
<dbReference type="EMBL" id="JBGFSN010000001">
    <property type="protein sequence ID" value="MFH8132604.1"/>
    <property type="molecule type" value="Genomic_DNA"/>
</dbReference>
<keyword evidence="5" id="KW-0997">Cell inner membrane</keyword>
<evidence type="ECO:0000256" key="9">
    <source>
        <dbReference type="ARBA" id="ARBA00022777"/>
    </source>
</evidence>
<dbReference type="PANTHER" id="PTHR43047">
    <property type="entry name" value="TWO-COMPONENT HISTIDINE PROTEIN KINASE"/>
    <property type="match status" value="1"/>
</dbReference>
<dbReference type="Gene3D" id="1.20.120.160">
    <property type="entry name" value="HPT domain"/>
    <property type="match status" value="1"/>
</dbReference>
<dbReference type="InterPro" id="IPR036641">
    <property type="entry name" value="HPT_dom_sf"/>
</dbReference>
<dbReference type="InterPro" id="IPR036097">
    <property type="entry name" value="HisK_dim/P_sf"/>
</dbReference>
<dbReference type="CDD" id="cd00082">
    <property type="entry name" value="HisKA"/>
    <property type="match status" value="1"/>
</dbReference>
<name>A0ABW7PQQ6_9GAMM</name>
<evidence type="ECO:0000259" key="20">
    <source>
        <dbReference type="PROSITE" id="PS50894"/>
    </source>
</evidence>
<keyword evidence="8" id="KW-0812">Transmembrane</keyword>
<dbReference type="InterPro" id="IPR001789">
    <property type="entry name" value="Sig_transdc_resp-reg_receiver"/>
</dbReference>
<comment type="catalytic activity">
    <reaction evidence="1">
        <text>ATP + protein L-histidine = ADP + protein N-phospho-L-histidine.</text>
        <dbReference type="EC" id="2.7.13.3"/>
    </reaction>
</comment>
<dbReference type="SMART" id="SM00387">
    <property type="entry name" value="HATPase_c"/>
    <property type="match status" value="1"/>
</dbReference>
<dbReference type="Pfam" id="PF00072">
    <property type="entry name" value="Response_reg"/>
    <property type="match status" value="1"/>
</dbReference>
<dbReference type="Pfam" id="PF02518">
    <property type="entry name" value="HATPase_c"/>
    <property type="match status" value="1"/>
</dbReference>
<dbReference type="Gene3D" id="1.10.287.130">
    <property type="match status" value="1"/>
</dbReference>
<dbReference type="InterPro" id="IPR001638">
    <property type="entry name" value="Solute-binding_3/MltF_N"/>
</dbReference>
<keyword evidence="9" id="KW-0418">Kinase</keyword>
<dbReference type="SUPFAM" id="SSF47226">
    <property type="entry name" value="Histidine-containing phosphotransfer domain, HPT domain"/>
    <property type="match status" value="1"/>
</dbReference>
<evidence type="ECO:0000256" key="4">
    <source>
        <dbReference type="ARBA" id="ARBA00022475"/>
    </source>
</evidence>
<evidence type="ECO:0000259" key="17">
    <source>
        <dbReference type="PROSITE" id="PS50109"/>
    </source>
</evidence>
<feature type="domain" description="PAS" evidence="19">
    <location>
        <begin position="336"/>
        <end position="399"/>
    </location>
</feature>
<keyword evidence="4" id="KW-1003">Cell membrane</keyword>
<keyword evidence="10 21" id="KW-0067">ATP-binding</keyword>
<protein>
    <recommendedName>
        <fullName evidence="3">histidine kinase</fullName>
        <ecNumber evidence="3">2.7.13.3</ecNumber>
    </recommendedName>
</protein>
<evidence type="ECO:0000256" key="16">
    <source>
        <dbReference type="SAM" id="Coils"/>
    </source>
</evidence>
<feature type="domain" description="Histidine kinase" evidence="17">
    <location>
        <begin position="481"/>
        <end position="703"/>
    </location>
</feature>
<dbReference type="Proteomes" id="UP001611251">
    <property type="component" value="Unassembled WGS sequence"/>
</dbReference>
<reference evidence="21 22" key="1">
    <citation type="submission" date="2024-08" db="EMBL/GenBank/DDBJ databases">
        <title>Pantoea ronii - a newly identified human opportunistic pathogen.</title>
        <authorList>
            <person name="Keidar-Friedman D."/>
            <person name="Sorek N."/>
            <person name="Leshin-Carmel D."/>
            <person name="Tsur A."/>
            <person name="Amsalem M."/>
            <person name="Tolkach D."/>
            <person name="Brosh-Nissimov T."/>
        </authorList>
    </citation>
    <scope>NUCLEOTIDE SEQUENCE [LARGE SCALE GENOMIC DNA]</scope>
    <source>
        <strain evidence="21 22">AA23256</strain>
    </source>
</reference>
<dbReference type="CDD" id="cd00088">
    <property type="entry name" value="HPT"/>
    <property type="match status" value="1"/>
</dbReference>
<evidence type="ECO:0000256" key="7">
    <source>
        <dbReference type="ARBA" id="ARBA00022679"/>
    </source>
</evidence>
<dbReference type="PANTHER" id="PTHR43047:SF72">
    <property type="entry name" value="OSMOSENSING HISTIDINE PROTEIN KINASE SLN1"/>
    <property type="match status" value="1"/>
</dbReference>
<dbReference type="InterPro" id="IPR003594">
    <property type="entry name" value="HATPase_dom"/>
</dbReference>
<evidence type="ECO:0000256" key="10">
    <source>
        <dbReference type="ARBA" id="ARBA00022840"/>
    </source>
</evidence>
<dbReference type="Pfam" id="PF00497">
    <property type="entry name" value="SBP_bac_3"/>
    <property type="match status" value="1"/>
</dbReference>
<evidence type="ECO:0000259" key="18">
    <source>
        <dbReference type="PROSITE" id="PS50110"/>
    </source>
</evidence>
<dbReference type="CDD" id="cd17546">
    <property type="entry name" value="REC_hyHK_CKI1_RcsC-like"/>
    <property type="match status" value="1"/>
</dbReference>